<organism evidence="8 9">
    <name type="scientific">Paraphoma chrysanthemicola</name>
    <dbReference type="NCBI Taxonomy" id="798071"/>
    <lineage>
        <taxon>Eukaryota</taxon>
        <taxon>Fungi</taxon>
        <taxon>Dikarya</taxon>
        <taxon>Ascomycota</taxon>
        <taxon>Pezizomycotina</taxon>
        <taxon>Dothideomycetes</taxon>
        <taxon>Pleosporomycetidae</taxon>
        <taxon>Pleosporales</taxon>
        <taxon>Pleosporineae</taxon>
        <taxon>Phaeosphaeriaceae</taxon>
        <taxon>Paraphoma</taxon>
    </lineage>
</organism>
<reference evidence="8" key="1">
    <citation type="journal article" date="2021" name="Nat. Commun.">
        <title>Genetic determinants of endophytism in the Arabidopsis root mycobiome.</title>
        <authorList>
            <person name="Mesny F."/>
            <person name="Miyauchi S."/>
            <person name="Thiergart T."/>
            <person name="Pickel B."/>
            <person name="Atanasova L."/>
            <person name="Karlsson M."/>
            <person name="Huettel B."/>
            <person name="Barry K.W."/>
            <person name="Haridas S."/>
            <person name="Chen C."/>
            <person name="Bauer D."/>
            <person name="Andreopoulos W."/>
            <person name="Pangilinan J."/>
            <person name="LaButti K."/>
            <person name="Riley R."/>
            <person name="Lipzen A."/>
            <person name="Clum A."/>
            <person name="Drula E."/>
            <person name="Henrissat B."/>
            <person name="Kohler A."/>
            <person name="Grigoriev I.V."/>
            <person name="Martin F.M."/>
            <person name="Hacquard S."/>
        </authorList>
    </citation>
    <scope>NUCLEOTIDE SEQUENCE</scope>
    <source>
        <strain evidence="8">MPI-SDFR-AT-0120</strain>
    </source>
</reference>
<dbReference type="PANTHER" id="PTHR33048:SF160">
    <property type="entry name" value="SAT4 FAMILY MEMBRANE PROTEIN"/>
    <property type="match status" value="1"/>
</dbReference>
<comment type="caution">
    <text evidence="8">The sequence shown here is derived from an EMBL/GenBank/DDBJ whole genome shotgun (WGS) entry which is preliminary data.</text>
</comment>
<dbReference type="InterPro" id="IPR052337">
    <property type="entry name" value="SAT4-like"/>
</dbReference>
<evidence type="ECO:0000256" key="4">
    <source>
        <dbReference type="ARBA" id="ARBA00023136"/>
    </source>
</evidence>
<evidence type="ECO:0000256" key="1">
    <source>
        <dbReference type="ARBA" id="ARBA00004141"/>
    </source>
</evidence>
<feature type="transmembrane region" description="Helical" evidence="6">
    <location>
        <begin position="213"/>
        <end position="231"/>
    </location>
</feature>
<evidence type="ECO:0000256" key="2">
    <source>
        <dbReference type="ARBA" id="ARBA00022692"/>
    </source>
</evidence>
<dbReference type="AlphaFoldDB" id="A0A8K0W520"/>
<comment type="subcellular location">
    <subcellularLocation>
        <location evidence="1">Membrane</location>
        <topology evidence="1">Multi-pass membrane protein</topology>
    </subcellularLocation>
</comment>
<dbReference type="PANTHER" id="PTHR33048">
    <property type="entry name" value="PTH11-LIKE INTEGRAL MEMBRANE PROTEIN (AFU_ORTHOLOGUE AFUA_5G11245)"/>
    <property type="match status" value="1"/>
</dbReference>
<feature type="transmembrane region" description="Helical" evidence="6">
    <location>
        <begin position="174"/>
        <end position="193"/>
    </location>
</feature>
<keyword evidence="3 6" id="KW-1133">Transmembrane helix</keyword>
<keyword evidence="4 6" id="KW-0472">Membrane</keyword>
<feature type="domain" description="Rhodopsin" evidence="7">
    <location>
        <begin position="6"/>
        <end position="233"/>
    </location>
</feature>
<proteinExistence type="inferred from homology"/>
<evidence type="ECO:0000313" key="9">
    <source>
        <dbReference type="Proteomes" id="UP000813461"/>
    </source>
</evidence>
<protein>
    <recommendedName>
        <fullName evidence="7">Rhodopsin domain-containing protein</fullName>
    </recommendedName>
</protein>
<keyword evidence="2 6" id="KW-0812">Transmembrane</keyword>
<feature type="transmembrane region" description="Helical" evidence="6">
    <location>
        <begin position="62"/>
        <end position="80"/>
    </location>
</feature>
<evidence type="ECO:0000256" key="6">
    <source>
        <dbReference type="SAM" id="Phobius"/>
    </source>
</evidence>
<comment type="similarity">
    <text evidence="5">Belongs to the SAT4 family.</text>
</comment>
<evidence type="ECO:0000256" key="3">
    <source>
        <dbReference type="ARBA" id="ARBA00022989"/>
    </source>
</evidence>
<gene>
    <name evidence="8" type="ORF">FB567DRAFT_586104</name>
</gene>
<dbReference type="Pfam" id="PF20684">
    <property type="entry name" value="Fung_rhodopsin"/>
    <property type="match status" value="1"/>
</dbReference>
<evidence type="ECO:0000256" key="5">
    <source>
        <dbReference type="ARBA" id="ARBA00038359"/>
    </source>
</evidence>
<feature type="transmembrane region" description="Helical" evidence="6">
    <location>
        <begin position="92"/>
        <end position="112"/>
    </location>
</feature>
<keyword evidence="9" id="KW-1185">Reference proteome</keyword>
<dbReference type="Proteomes" id="UP000813461">
    <property type="component" value="Unassembled WGS sequence"/>
</dbReference>
<evidence type="ECO:0000313" key="8">
    <source>
        <dbReference type="EMBL" id="KAH7094750.1"/>
    </source>
</evidence>
<dbReference type="GO" id="GO:0016020">
    <property type="term" value="C:membrane"/>
    <property type="evidence" value="ECO:0007669"/>
    <property type="project" value="UniProtKB-SubCell"/>
</dbReference>
<name>A0A8K0W520_9PLEO</name>
<evidence type="ECO:0000259" key="7">
    <source>
        <dbReference type="Pfam" id="PF20684"/>
    </source>
</evidence>
<dbReference type="EMBL" id="JAGMVJ010000001">
    <property type="protein sequence ID" value="KAH7094750.1"/>
    <property type="molecule type" value="Genomic_DNA"/>
</dbReference>
<dbReference type="OrthoDB" id="2496787at2759"/>
<dbReference type="InterPro" id="IPR049326">
    <property type="entry name" value="Rhodopsin_dom_fungi"/>
</dbReference>
<accession>A0A8K0W520</accession>
<feature type="transmembrane region" description="Helical" evidence="6">
    <location>
        <begin position="143"/>
        <end position="162"/>
    </location>
</feature>
<sequence>MIALLDGQFGWHDACALGAGIWAIPMNAMQFPLSAAGFGRDIWTIPPENVTRIQKLVWFTQIFYWPTTTLSRFAFLLLYLRIFPRESFRRWVFAAMGLNFFYWSFFQFSNLFQCHPMWMVWEGWDGEHEGSCWNINKLMLSAAGYTIVLDLIVMVLPLGELLQLQLSKKRKLGVMAIFVVGTFTWIISIIKIWAISSFAESMNTTWNDVPGDYWSVMEANVSVICVCMPALRRSAIRQWRRRGSQSNVGPEGADNTKEVECRQFSYEKKEIVQRPEFVLDDEDNALVADLCMLGRRWPGTGERNFSDADSISVAENPLGEQIVPGNERIEFHADGAKQALVRRGVNSKGVVDVSLRKPPALPSFEDDD</sequence>